<evidence type="ECO:0000313" key="3">
    <source>
        <dbReference type="Proteomes" id="UP000051202"/>
    </source>
</evidence>
<evidence type="ECO:0000256" key="1">
    <source>
        <dbReference type="SAM" id="Phobius"/>
    </source>
</evidence>
<keyword evidence="1" id="KW-0812">Transmembrane</keyword>
<accession>A0A0T6DU40</accession>
<feature type="transmembrane region" description="Helical" evidence="1">
    <location>
        <begin position="179"/>
        <end position="201"/>
    </location>
</feature>
<gene>
    <name evidence="2" type="ORF">AS194_13260</name>
</gene>
<dbReference type="EMBL" id="LNDJ01000023">
    <property type="protein sequence ID" value="KRU23476.1"/>
    <property type="molecule type" value="Genomic_DNA"/>
</dbReference>
<comment type="caution">
    <text evidence="2">The sequence shown here is derived from an EMBL/GenBank/DDBJ whole genome shotgun (WGS) entry which is preliminary data.</text>
</comment>
<name>A0A0T6DU40_9GAMM</name>
<keyword evidence="1" id="KW-0472">Membrane</keyword>
<reference evidence="2 3" key="1">
    <citation type="submission" date="2015-11" db="EMBL/GenBank/DDBJ databases">
        <title>Permanent draft genome of Psychrobacter piscatorii LQ58.</title>
        <authorList>
            <person name="Zhou M."/>
            <person name="Dong B."/>
            <person name="Liu Q."/>
        </authorList>
    </citation>
    <scope>NUCLEOTIDE SEQUENCE [LARGE SCALE GENOMIC DNA]</scope>
    <source>
        <strain evidence="2 3">LQ58</strain>
    </source>
</reference>
<dbReference type="Proteomes" id="UP000051202">
    <property type="component" value="Unassembled WGS sequence"/>
</dbReference>
<feature type="non-terminal residue" evidence="2">
    <location>
        <position position="1"/>
    </location>
</feature>
<keyword evidence="3" id="KW-1185">Reference proteome</keyword>
<feature type="transmembrane region" description="Helical" evidence="1">
    <location>
        <begin position="108"/>
        <end position="129"/>
    </location>
</feature>
<proteinExistence type="predicted"/>
<evidence type="ECO:0000313" key="2">
    <source>
        <dbReference type="EMBL" id="KRU23476.1"/>
    </source>
</evidence>
<dbReference type="AlphaFoldDB" id="A0A0T6DU40"/>
<organism evidence="2 3">
    <name type="scientific">Psychrobacter piscatorii</name>
    <dbReference type="NCBI Taxonomy" id="554343"/>
    <lineage>
        <taxon>Bacteria</taxon>
        <taxon>Pseudomonadati</taxon>
        <taxon>Pseudomonadota</taxon>
        <taxon>Gammaproteobacteria</taxon>
        <taxon>Moraxellales</taxon>
        <taxon>Moraxellaceae</taxon>
        <taxon>Psychrobacter</taxon>
    </lineage>
</organism>
<feature type="transmembrane region" description="Helical" evidence="1">
    <location>
        <begin position="231"/>
        <end position="252"/>
    </location>
</feature>
<protein>
    <submittedName>
        <fullName evidence="2">Uncharacterized protein</fullName>
    </submittedName>
</protein>
<sequence length="260" mass="29847">SDILGAVHTDVNLNFGIIINFPNKDIPEKQEIIIHLATSSDNNSHARDLFDIALSKKEAISGIVAIEINHTERTWADDMLTMISNSLDDIWIKEPKYKKVLRWILSMIRLEVLFIPIIILAPILSIFTFRSQDDKDAEYSKYLEISSEESTSLIGVHKKLDFISEKFFNTTQPTIFDNFTFFGFGIFVATIIIFLIVIFTMKESVKPPVSFVTLTTKTEKYMEEVLQDNKVNLWILSFFGAVFTGIIISYTYEFLKFLTS</sequence>
<keyword evidence="1" id="KW-1133">Transmembrane helix</keyword>